<comment type="caution">
    <text evidence="1">The sequence shown here is derived from an EMBL/GenBank/DDBJ whole genome shotgun (WGS) entry which is preliminary data.</text>
</comment>
<dbReference type="AlphaFoldDB" id="A0A218W4F0"/>
<dbReference type="Proteomes" id="UP000197138">
    <property type="component" value="Unassembled WGS sequence"/>
</dbReference>
<dbReference type="EMBL" id="MTKT01005396">
    <property type="protein sequence ID" value="OWM67409.1"/>
    <property type="molecule type" value="Genomic_DNA"/>
</dbReference>
<evidence type="ECO:0000313" key="1">
    <source>
        <dbReference type="EMBL" id="OWM67409.1"/>
    </source>
</evidence>
<reference evidence="2" key="1">
    <citation type="journal article" date="2017" name="Plant J.">
        <title>The pomegranate (Punica granatum L.) genome and the genomics of punicalagin biosynthesis.</title>
        <authorList>
            <person name="Qin G."/>
            <person name="Xu C."/>
            <person name="Ming R."/>
            <person name="Tang H."/>
            <person name="Guyot R."/>
            <person name="Kramer E.M."/>
            <person name="Hu Y."/>
            <person name="Yi X."/>
            <person name="Qi Y."/>
            <person name="Xu X."/>
            <person name="Gao Z."/>
            <person name="Pan H."/>
            <person name="Jian J."/>
            <person name="Tian Y."/>
            <person name="Yue Z."/>
            <person name="Xu Y."/>
        </authorList>
    </citation>
    <scope>NUCLEOTIDE SEQUENCE [LARGE SCALE GENOMIC DNA]</scope>
    <source>
        <strain evidence="2">cv. Dabenzi</strain>
    </source>
</reference>
<proteinExistence type="predicted"/>
<organism evidence="1 2">
    <name type="scientific">Punica granatum</name>
    <name type="common">Pomegranate</name>
    <dbReference type="NCBI Taxonomy" id="22663"/>
    <lineage>
        <taxon>Eukaryota</taxon>
        <taxon>Viridiplantae</taxon>
        <taxon>Streptophyta</taxon>
        <taxon>Embryophyta</taxon>
        <taxon>Tracheophyta</taxon>
        <taxon>Spermatophyta</taxon>
        <taxon>Magnoliopsida</taxon>
        <taxon>eudicotyledons</taxon>
        <taxon>Gunneridae</taxon>
        <taxon>Pentapetalae</taxon>
        <taxon>rosids</taxon>
        <taxon>malvids</taxon>
        <taxon>Myrtales</taxon>
        <taxon>Lythraceae</taxon>
        <taxon>Punica</taxon>
    </lineage>
</organism>
<accession>A0A218W4F0</accession>
<protein>
    <submittedName>
        <fullName evidence="1">Uncharacterized protein</fullName>
    </submittedName>
</protein>
<name>A0A218W4F0_PUNGR</name>
<gene>
    <name evidence="1" type="ORF">CDL15_Pgr019869</name>
</gene>
<evidence type="ECO:0000313" key="2">
    <source>
        <dbReference type="Proteomes" id="UP000197138"/>
    </source>
</evidence>
<sequence>MRLRLNRSSAIAIFQYGGGHFTGPLATTGLIEEEKLDILDMPYYTARKGNCRTKLAEKDPSHWKSLRNLNWREASQK</sequence>